<proteinExistence type="predicted"/>
<name>A0ABR6N756_9SPHN</name>
<organism evidence="1 2">
    <name type="scientific">Sphingomonas endophytica</name>
    <dbReference type="NCBI Taxonomy" id="869719"/>
    <lineage>
        <taxon>Bacteria</taxon>
        <taxon>Pseudomonadati</taxon>
        <taxon>Pseudomonadota</taxon>
        <taxon>Alphaproteobacteria</taxon>
        <taxon>Sphingomonadales</taxon>
        <taxon>Sphingomonadaceae</taxon>
        <taxon>Sphingomonas</taxon>
    </lineage>
</organism>
<sequence>MSRSGNCYDNAPMESFFHTSKAELVRQCRWTTQAEARQALFG</sequence>
<accession>A0ABR6N756</accession>
<evidence type="ECO:0000313" key="2">
    <source>
        <dbReference type="Proteomes" id="UP000560131"/>
    </source>
</evidence>
<dbReference type="Proteomes" id="UP000560131">
    <property type="component" value="Unassembled WGS sequence"/>
</dbReference>
<protein>
    <submittedName>
        <fullName evidence="1">Transposase InsO family protein</fullName>
    </submittedName>
</protein>
<evidence type="ECO:0000313" key="1">
    <source>
        <dbReference type="EMBL" id="MBB5726637.1"/>
    </source>
</evidence>
<reference evidence="1 2" key="1">
    <citation type="submission" date="2020-08" db="EMBL/GenBank/DDBJ databases">
        <title>Genomic Encyclopedia of Type Strains, Phase IV (KMG-IV): sequencing the most valuable type-strain genomes for metagenomic binning, comparative biology and taxonomic classification.</title>
        <authorList>
            <person name="Goeker M."/>
        </authorList>
    </citation>
    <scope>NUCLEOTIDE SEQUENCE [LARGE SCALE GENOMIC DNA]</scope>
    <source>
        <strain evidence="1 2">DSM 101535</strain>
    </source>
</reference>
<comment type="caution">
    <text evidence="1">The sequence shown here is derived from an EMBL/GenBank/DDBJ whole genome shotgun (WGS) entry which is preliminary data.</text>
</comment>
<keyword evidence="2" id="KW-1185">Reference proteome</keyword>
<dbReference type="EMBL" id="JACIJN010000008">
    <property type="protein sequence ID" value="MBB5726637.1"/>
    <property type="molecule type" value="Genomic_DNA"/>
</dbReference>
<gene>
    <name evidence="1" type="ORF">FHS97_002580</name>
</gene>